<reference evidence="2 3" key="1">
    <citation type="journal article" date="2023" name="Genes (Basel)">
        <title>Chromosome-Level Genome Assembly and Circadian Gene Repertoire of the Patagonia Blennie Eleginops maclovinus-The Closest Ancestral Proxy of Antarctic Cryonotothenioids.</title>
        <authorList>
            <person name="Cheng C.C."/>
            <person name="Rivera-Colon A.G."/>
            <person name="Minhas B.F."/>
            <person name="Wilson L."/>
            <person name="Rayamajhi N."/>
            <person name="Vargas-Chacoff L."/>
            <person name="Catchen J.M."/>
        </authorList>
    </citation>
    <scope>NUCLEOTIDE SEQUENCE [LARGE SCALE GENOMIC DNA]</scope>
    <source>
        <strain evidence="2">JMC-PN-2008</strain>
    </source>
</reference>
<proteinExistence type="predicted"/>
<comment type="caution">
    <text evidence="2">The sequence shown here is derived from an EMBL/GenBank/DDBJ whole genome shotgun (WGS) entry which is preliminary data.</text>
</comment>
<feature type="region of interest" description="Disordered" evidence="1">
    <location>
        <begin position="1"/>
        <end position="64"/>
    </location>
</feature>
<organism evidence="2 3">
    <name type="scientific">Eleginops maclovinus</name>
    <name type="common">Patagonian blennie</name>
    <name type="synonym">Eleginus maclovinus</name>
    <dbReference type="NCBI Taxonomy" id="56733"/>
    <lineage>
        <taxon>Eukaryota</taxon>
        <taxon>Metazoa</taxon>
        <taxon>Chordata</taxon>
        <taxon>Craniata</taxon>
        <taxon>Vertebrata</taxon>
        <taxon>Euteleostomi</taxon>
        <taxon>Actinopterygii</taxon>
        <taxon>Neopterygii</taxon>
        <taxon>Teleostei</taxon>
        <taxon>Neoteleostei</taxon>
        <taxon>Acanthomorphata</taxon>
        <taxon>Eupercaria</taxon>
        <taxon>Perciformes</taxon>
        <taxon>Notothenioidei</taxon>
        <taxon>Eleginopidae</taxon>
        <taxon>Eleginops</taxon>
    </lineage>
</organism>
<protein>
    <submittedName>
        <fullName evidence="2">Uncharacterized protein</fullName>
    </submittedName>
</protein>
<feature type="compositionally biased region" description="Basic and acidic residues" evidence="1">
    <location>
        <begin position="1"/>
        <end position="30"/>
    </location>
</feature>
<reference evidence="2 3" key="2">
    <citation type="journal article" date="2023" name="Mol. Biol. Evol.">
        <title>Genomics of Secondarily Temperate Adaptation in the Only Non-Antarctic Icefish.</title>
        <authorList>
            <person name="Rivera-Colon A.G."/>
            <person name="Rayamajhi N."/>
            <person name="Minhas B.F."/>
            <person name="Madrigal G."/>
            <person name="Bilyk K.T."/>
            <person name="Yoon V."/>
            <person name="Hune M."/>
            <person name="Gregory S."/>
            <person name="Cheng C.H.C."/>
            <person name="Catchen J.M."/>
        </authorList>
    </citation>
    <scope>NUCLEOTIDE SEQUENCE [LARGE SCALE GENOMIC DNA]</scope>
    <source>
        <strain evidence="2">JMC-PN-2008</strain>
    </source>
</reference>
<gene>
    <name evidence="2" type="ORF">PBY51_011415</name>
</gene>
<dbReference type="AlphaFoldDB" id="A0AAN8ALA3"/>
<feature type="compositionally biased region" description="Basic and acidic residues" evidence="1">
    <location>
        <begin position="55"/>
        <end position="64"/>
    </location>
</feature>
<evidence type="ECO:0000313" key="2">
    <source>
        <dbReference type="EMBL" id="KAK5866876.1"/>
    </source>
</evidence>
<dbReference type="EMBL" id="JAUZQC010000008">
    <property type="protein sequence ID" value="KAK5866876.1"/>
    <property type="molecule type" value="Genomic_DNA"/>
</dbReference>
<name>A0AAN8ALA3_ELEMC</name>
<sequence>MEDNLAIKDERCETKEKKVEDEEKDLEDRGKRGRAAGKGKQGGNITKRNGRRKSTKDLAGKPKCWEMEVRPMGMRVKHGGQPG</sequence>
<accession>A0AAN8ALA3</accession>
<evidence type="ECO:0000256" key="1">
    <source>
        <dbReference type="SAM" id="MobiDB-lite"/>
    </source>
</evidence>
<dbReference type="Proteomes" id="UP001346869">
    <property type="component" value="Unassembled WGS sequence"/>
</dbReference>
<keyword evidence="3" id="KW-1185">Reference proteome</keyword>
<evidence type="ECO:0000313" key="3">
    <source>
        <dbReference type="Proteomes" id="UP001346869"/>
    </source>
</evidence>